<comment type="caution">
    <text evidence="2">The sequence shown here is derived from an EMBL/GenBank/DDBJ whole genome shotgun (WGS) entry which is preliminary data.</text>
</comment>
<dbReference type="PATRIC" id="fig|472175.3.peg.1361"/>
<protein>
    <submittedName>
        <fullName evidence="2">Nuclease (SNase-like)</fullName>
    </submittedName>
</protein>
<dbReference type="OrthoDB" id="7469880at2"/>
<dbReference type="Pfam" id="PF00565">
    <property type="entry name" value="SNase"/>
    <property type="match status" value="1"/>
</dbReference>
<feature type="domain" description="TNase-like" evidence="1">
    <location>
        <begin position="41"/>
        <end position="113"/>
    </location>
</feature>
<dbReference type="EMBL" id="JMQM01000001">
    <property type="protein sequence ID" value="KFB10316.1"/>
    <property type="molecule type" value="Genomic_DNA"/>
</dbReference>
<gene>
    <name evidence="2" type="ORF">EL18_01347</name>
</gene>
<dbReference type="SUPFAM" id="SSF50199">
    <property type="entry name" value="Staphylococcal nuclease"/>
    <property type="match status" value="1"/>
</dbReference>
<reference evidence="2 3" key="1">
    <citation type="submission" date="2014-05" db="EMBL/GenBank/DDBJ databases">
        <title>Draft Genome Sequence of Nitratireductor basaltis Strain UMTGB225, A Marine Bacterium Isolated from Green Barrel Tunicate.</title>
        <authorList>
            <person name="Gan H.Y."/>
        </authorList>
    </citation>
    <scope>NUCLEOTIDE SEQUENCE [LARGE SCALE GENOMIC DNA]</scope>
    <source>
        <strain evidence="2 3">UMTGB225</strain>
    </source>
</reference>
<dbReference type="AlphaFoldDB" id="A0A084UBI0"/>
<keyword evidence="3" id="KW-1185">Reference proteome</keyword>
<sequence length="124" mass="13717">MTALTYTLITCASLLAVDGDTIKCDGQNMRLLGPGAPNVEGIDTPETRNAKCAKEKLLGDQATLRLKELLRQDVEIEDSGVRDRWGRPLVKVKMPNGETAGEVLLRDGYAVRWRPGYKARWCEG</sequence>
<accession>A0A084UBI0</accession>
<organism evidence="2 3">
    <name type="scientific">Nitratireductor basaltis</name>
    <dbReference type="NCBI Taxonomy" id="472175"/>
    <lineage>
        <taxon>Bacteria</taxon>
        <taxon>Pseudomonadati</taxon>
        <taxon>Pseudomonadota</taxon>
        <taxon>Alphaproteobacteria</taxon>
        <taxon>Hyphomicrobiales</taxon>
        <taxon>Phyllobacteriaceae</taxon>
        <taxon>Nitratireductor</taxon>
    </lineage>
</organism>
<dbReference type="Gene3D" id="2.40.50.90">
    <property type="match status" value="1"/>
</dbReference>
<dbReference type="InterPro" id="IPR035437">
    <property type="entry name" value="SNase_OB-fold_sf"/>
</dbReference>
<evidence type="ECO:0000313" key="2">
    <source>
        <dbReference type="EMBL" id="KFB10316.1"/>
    </source>
</evidence>
<dbReference type="eggNOG" id="COG1525">
    <property type="taxonomic scope" value="Bacteria"/>
</dbReference>
<evidence type="ECO:0000313" key="3">
    <source>
        <dbReference type="Proteomes" id="UP000053675"/>
    </source>
</evidence>
<dbReference type="STRING" id="472175.EL18_01347"/>
<name>A0A084UBI0_9HYPH</name>
<dbReference type="InterPro" id="IPR016071">
    <property type="entry name" value="Staphylococal_nuclease_OB-fold"/>
</dbReference>
<dbReference type="Proteomes" id="UP000053675">
    <property type="component" value="Unassembled WGS sequence"/>
</dbReference>
<dbReference type="RefSeq" id="WP_036480994.1">
    <property type="nucleotide sequence ID" value="NZ_JMQM01000001.1"/>
</dbReference>
<evidence type="ECO:0000259" key="1">
    <source>
        <dbReference type="Pfam" id="PF00565"/>
    </source>
</evidence>
<proteinExistence type="predicted"/>